<proteinExistence type="predicted"/>
<sequence length="84" mass="9303">MISLGKNEIRIGKAGLSKEVAEEIKRRLEEEGEVMVRINKNLIALGEDRKEIAKKAAELVSAELVEVRGFTFILRKSKGGEAAH</sequence>
<dbReference type="SMART" id="SM01103">
    <property type="entry name" value="CRS1_YhbY"/>
    <property type="match status" value="1"/>
</dbReference>
<reference evidence="4" key="1">
    <citation type="journal article" date="2020" name="mSystems">
        <title>Genome- and Community-Level Interaction Insights into Carbon Utilization and Element Cycling Functions of Hydrothermarchaeota in Hydrothermal Sediment.</title>
        <authorList>
            <person name="Zhou Z."/>
            <person name="Liu Y."/>
            <person name="Xu W."/>
            <person name="Pan J."/>
            <person name="Luo Z.H."/>
            <person name="Li M."/>
        </authorList>
    </citation>
    <scope>NUCLEOTIDE SEQUENCE [LARGE SCALE GENOMIC DNA]</scope>
    <source>
        <strain evidence="4">SpSt-885</strain>
    </source>
</reference>
<dbReference type="Gene3D" id="3.30.110.60">
    <property type="entry name" value="YhbY-like"/>
    <property type="match status" value="1"/>
</dbReference>
<evidence type="ECO:0000256" key="2">
    <source>
        <dbReference type="PROSITE-ProRule" id="PRU00626"/>
    </source>
</evidence>
<feature type="domain" description="CRM" evidence="3">
    <location>
        <begin position="1"/>
        <end position="84"/>
    </location>
</feature>
<evidence type="ECO:0000256" key="1">
    <source>
        <dbReference type="ARBA" id="ARBA00022884"/>
    </source>
</evidence>
<dbReference type="PROSITE" id="PS51295">
    <property type="entry name" value="CRM"/>
    <property type="match status" value="1"/>
</dbReference>
<evidence type="ECO:0000313" key="4">
    <source>
        <dbReference type="EMBL" id="HGZ60484.1"/>
    </source>
</evidence>
<dbReference type="InterPro" id="IPR001890">
    <property type="entry name" value="RNA-binding_CRM"/>
</dbReference>
<dbReference type="PANTHER" id="PTHR40065">
    <property type="entry name" value="RNA-BINDING PROTEIN YHBY"/>
    <property type="match status" value="1"/>
</dbReference>
<gene>
    <name evidence="4" type="ORF">ENW83_04685</name>
</gene>
<dbReference type="PANTHER" id="PTHR40065:SF3">
    <property type="entry name" value="RNA-BINDING PROTEIN YHBY"/>
    <property type="match status" value="1"/>
</dbReference>
<dbReference type="EMBL" id="DTLS01000135">
    <property type="protein sequence ID" value="HGZ60484.1"/>
    <property type="molecule type" value="Genomic_DNA"/>
</dbReference>
<accession>A0A7J3SLN4</accession>
<organism evidence="4">
    <name type="scientific">Fervidicoccus fontis</name>
    <dbReference type="NCBI Taxonomy" id="683846"/>
    <lineage>
        <taxon>Archaea</taxon>
        <taxon>Thermoproteota</taxon>
        <taxon>Thermoprotei</taxon>
        <taxon>Fervidicoccales</taxon>
        <taxon>Fervidicoccaceae</taxon>
        <taxon>Fervidicoccus</taxon>
    </lineage>
</organism>
<dbReference type="SUPFAM" id="SSF75471">
    <property type="entry name" value="YhbY-like"/>
    <property type="match status" value="1"/>
</dbReference>
<dbReference type="GO" id="GO:0003723">
    <property type="term" value="F:RNA binding"/>
    <property type="evidence" value="ECO:0007669"/>
    <property type="project" value="UniProtKB-UniRule"/>
</dbReference>
<dbReference type="InterPro" id="IPR051925">
    <property type="entry name" value="RNA-binding_domain"/>
</dbReference>
<dbReference type="InterPro" id="IPR035920">
    <property type="entry name" value="YhbY-like_sf"/>
</dbReference>
<dbReference type="AlphaFoldDB" id="A0A7J3SLN4"/>
<evidence type="ECO:0000259" key="3">
    <source>
        <dbReference type="PROSITE" id="PS51295"/>
    </source>
</evidence>
<protein>
    <submittedName>
        <fullName evidence="4">RNA-binding protein</fullName>
    </submittedName>
</protein>
<keyword evidence="1 2" id="KW-0694">RNA-binding</keyword>
<dbReference type="Pfam" id="PF01985">
    <property type="entry name" value="CRS1_YhbY"/>
    <property type="match status" value="1"/>
</dbReference>
<comment type="caution">
    <text evidence="4">The sequence shown here is derived from an EMBL/GenBank/DDBJ whole genome shotgun (WGS) entry which is preliminary data.</text>
</comment>
<name>A0A7J3SLN4_9CREN</name>